<dbReference type="PANTHER" id="PTHR43787:SF13">
    <property type="entry name" value="FEMO COFACTOR BIOSYNTHESIS PROTEIN NIFB"/>
    <property type="match status" value="1"/>
</dbReference>
<accession>A0A656YVK7</accession>
<dbReference type="Gene3D" id="3.20.20.70">
    <property type="entry name" value="Aldolase class I"/>
    <property type="match status" value="1"/>
</dbReference>
<organism evidence="12 13">
    <name type="scientific">candidate division MSBL1 archaeon SCGC-AAA259J03</name>
    <dbReference type="NCBI Taxonomy" id="1698269"/>
    <lineage>
        <taxon>Archaea</taxon>
        <taxon>Methanobacteriati</taxon>
        <taxon>Methanobacteriota</taxon>
        <taxon>candidate division MSBL1</taxon>
    </lineage>
</organism>
<proteinExistence type="inferred from homology"/>
<evidence type="ECO:0000256" key="10">
    <source>
        <dbReference type="ARBA" id="ARBA00023239"/>
    </source>
</evidence>
<keyword evidence="8" id="KW-0411">Iron-sulfur</keyword>
<keyword evidence="10" id="KW-0456">Lyase</keyword>
<keyword evidence="7" id="KW-0408">Iron</keyword>
<evidence type="ECO:0000256" key="5">
    <source>
        <dbReference type="ARBA" id="ARBA00022691"/>
    </source>
</evidence>
<dbReference type="InterPro" id="IPR007197">
    <property type="entry name" value="rSAM"/>
</dbReference>
<evidence type="ECO:0000256" key="3">
    <source>
        <dbReference type="ARBA" id="ARBA00006804"/>
    </source>
</evidence>
<comment type="cofactor">
    <cofactor evidence="1">
        <name>[4Fe-4S] cluster</name>
        <dbReference type="ChEBI" id="CHEBI:49883"/>
    </cofactor>
</comment>
<evidence type="ECO:0000256" key="2">
    <source>
        <dbReference type="ARBA" id="ARBA00005155"/>
    </source>
</evidence>
<protein>
    <recommendedName>
        <fullName evidence="11">Radical SAM core domain-containing protein</fullName>
    </recommendedName>
</protein>
<dbReference type="InterPro" id="IPR013785">
    <property type="entry name" value="Aldolase_TIM"/>
</dbReference>
<dbReference type="PROSITE" id="PS51918">
    <property type="entry name" value="RADICAL_SAM"/>
    <property type="match status" value="1"/>
</dbReference>
<keyword evidence="13" id="KW-1185">Reference proteome</keyword>
<dbReference type="PANTHER" id="PTHR43787">
    <property type="entry name" value="FEMO COFACTOR BIOSYNTHESIS PROTEIN NIFB-RELATED"/>
    <property type="match status" value="1"/>
</dbReference>
<keyword evidence="5" id="KW-0949">S-adenosyl-L-methionine</keyword>
<keyword evidence="6" id="KW-0479">Metal-binding</keyword>
<gene>
    <name evidence="12" type="ORF">AKJ39_03560</name>
</gene>
<evidence type="ECO:0000256" key="4">
    <source>
        <dbReference type="ARBA" id="ARBA00022485"/>
    </source>
</evidence>
<dbReference type="CDD" id="cd01335">
    <property type="entry name" value="Radical_SAM"/>
    <property type="match status" value="1"/>
</dbReference>
<evidence type="ECO:0000259" key="11">
    <source>
        <dbReference type="PROSITE" id="PS51918"/>
    </source>
</evidence>
<name>A0A656YVK7_9EURY</name>
<dbReference type="EMBL" id="LHXT01000061">
    <property type="protein sequence ID" value="KXA97222.1"/>
    <property type="molecule type" value="Genomic_DNA"/>
</dbReference>
<dbReference type="SFLD" id="SFLDS00029">
    <property type="entry name" value="Radical_SAM"/>
    <property type="match status" value="1"/>
</dbReference>
<evidence type="ECO:0000256" key="9">
    <source>
        <dbReference type="ARBA" id="ARBA00023231"/>
    </source>
</evidence>
<evidence type="ECO:0000313" key="12">
    <source>
        <dbReference type="EMBL" id="KXA97222.1"/>
    </source>
</evidence>
<comment type="caution">
    <text evidence="12">The sequence shown here is derived from an EMBL/GenBank/DDBJ whole genome shotgun (WGS) entry which is preliminary data.</text>
</comment>
<evidence type="ECO:0000313" key="13">
    <source>
        <dbReference type="Proteomes" id="UP000070257"/>
    </source>
</evidence>
<evidence type="ECO:0000256" key="6">
    <source>
        <dbReference type="ARBA" id="ARBA00022723"/>
    </source>
</evidence>
<feature type="domain" description="Radical SAM core" evidence="11">
    <location>
        <begin position="28"/>
        <end position="244"/>
    </location>
</feature>
<reference evidence="12 13" key="1">
    <citation type="journal article" date="2016" name="Sci. Rep.">
        <title>Metabolic traits of an uncultured archaeal lineage -MSBL1- from brine pools of the Red Sea.</title>
        <authorList>
            <person name="Mwirichia R."/>
            <person name="Alam I."/>
            <person name="Rashid M."/>
            <person name="Vinu M."/>
            <person name="Ba-Alawi W."/>
            <person name="Anthony Kamau A."/>
            <person name="Kamanda Ngugi D."/>
            <person name="Goker M."/>
            <person name="Klenk H.P."/>
            <person name="Bajic V."/>
            <person name="Stingl U."/>
        </authorList>
    </citation>
    <scope>NUCLEOTIDE SEQUENCE [LARGE SCALE GENOMIC DNA]</scope>
    <source>
        <strain evidence="12">SCGC-AAA259J03</strain>
    </source>
</reference>
<keyword evidence="4" id="KW-0004">4Fe-4S</keyword>
<evidence type="ECO:0000256" key="8">
    <source>
        <dbReference type="ARBA" id="ARBA00023014"/>
    </source>
</evidence>
<dbReference type="AlphaFoldDB" id="A0A656YVK7"/>
<dbReference type="GO" id="GO:0016829">
    <property type="term" value="F:lyase activity"/>
    <property type="evidence" value="ECO:0007669"/>
    <property type="project" value="UniProtKB-KW"/>
</dbReference>
<evidence type="ECO:0000256" key="1">
    <source>
        <dbReference type="ARBA" id="ARBA00001966"/>
    </source>
</evidence>
<comment type="similarity">
    <text evidence="3">Belongs to the radical SAM superfamily. NifB family.</text>
</comment>
<dbReference type="GO" id="GO:0046872">
    <property type="term" value="F:metal ion binding"/>
    <property type="evidence" value="ECO:0007669"/>
    <property type="project" value="UniProtKB-KW"/>
</dbReference>
<dbReference type="SUPFAM" id="SSF102114">
    <property type="entry name" value="Radical SAM enzymes"/>
    <property type="match status" value="1"/>
</dbReference>
<evidence type="ECO:0000256" key="7">
    <source>
        <dbReference type="ARBA" id="ARBA00023004"/>
    </source>
</evidence>
<dbReference type="InterPro" id="IPR058240">
    <property type="entry name" value="rSAM_sf"/>
</dbReference>
<sequence length="244" mass="28154">MFLVYDPIELSEKIREKVVQGEERKYYRFRGTRFYGGIATADCVGCNLMCRFCWSEKPRRNPGEVGSFYSPSEVVEKLVSIAEENNYHQARISGNEPTIGKEHLLSFLEKLEGTGLRFVLETNGILIGFDSSFARKLSRFEDITVRVSLKGADREQFRRLTGSDPEGFDLQLQALQDLTDSDCSCRAAVMRDFLDEELERRLRRRLGEIDLGLARSLEFEKLKLYPHVKKRLKKHGIIEDEMGK</sequence>
<dbReference type="Proteomes" id="UP000070257">
    <property type="component" value="Unassembled WGS sequence"/>
</dbReference>
<dbReference type="Pfam" id="PF04055">
    <property type="entry name" value="Radical_SAM"/>
    <property type="match status" value="1"/>
</dbReference>
<dbReference type="GO" id="GO:0051539">
    <property type="term" value="F:4 iron, 4 sulfur cluster binding"/>
    <property type="evidence" value="ECO:0007669"/>
    <property type="project" value="UniProtKB-KW"/>
</dbReference>
<keyword evidence="9" id="KW-0535">Nitrogen fixation</keyword>
<comment type="pathway">
    <text evidence="2">Cofactor biosynthesis; Fe-Mo cofactor biosynthesis.</text>
</comment>